<dbReference type="PANTHER" id="PTHR43228:SF1">
    <property type="entry name" value="TWO-COMPONENT RESPONSE REGULATOR ARR22"/>
    <property type="match status" value="1"/>
</dbReference>
<dbReference type="Proteomes" id="UP000622687">
    <property type="component" value="Unassembled WGS sequence"/>
</dbReference>
<evidence type="ECO:0000256" key="3">
    <source>
        <dbReference type="PROSITE-ProRule" id="PRU00169"/>
    </source>
</evidence>
<feature type="modified residue" description="4-aspartylphosphate" evidence="3">
    <location>
        <position position="25"/>
    </location>
</feature>
<dbReference type="PANTHER" id="PTHR43228">
    <property type="entry name" value="TWO-COMPONENT RESPONSE REGULATOR"/>
    <property type="match status" value="1"/>
</dbReference>
<sequence>MQEAENGLEAIEVFSKWRPHFIWMDLRMPIMNGLEATKKIRAVQEGADVPIVMLSASVLEEEIKLIIKAGCTDFVGKPYSEQDIFTTMAKHLGIKYVYEVLCGEESANFDENVQQLIKSLSLELHNELYDAISRLNVNKVEKVIEKIIVEDTTLGSILKKYVTHFEYDNIWTMLEKPKR</sequence>
<protein>
    <recommendedName>
        <fullName evidence="1">Stage 0 sporulation protein A homolog</fullName>
    </recommendedName>
</protein>
<evidence type="ECO:0000256" key="1">
    <source>
        <dbReference type="ARBA" id="ARBA00018672"/>
    </source>
</evidence>
<comment type="function">
    <text evidence="2">May play the central regulatory role in sporulation. It may be an element of the effector pathway responsible for the activation of sporulation genes in response to nutritional stress. Spo0A may act in concert with spo0H (a sigma factor) to control the expression of some genes that are critical to the sporulation process.</text>
</comment>
<name>A0A934HXR6_9CLOT</name>
<keyword evidence="3" id="KW-0597">Phosphoprotein</keyword>
<comment type="caution">
    <text evidence="5">The sequence shown here is derived from an EMBL/GenBank/DDBJ whole genome shotgun (WGS) entry which is preliminary data.</text>
</comment>
<dbReference type="CDD" id="cd17546">
    <property type="entry name" value="REC_hyHK_CKI1_RcsC-like"/>
    <property type="match status" value="1"/>
</dbReference>
<dbReference type="AlphaFoldDB" id="A0A934HXR6"/>
<feature type="domain" description="Response regulatory" evidence="4">
    <location>
        <begin position="1"/>
        <end position="92"/>
    </location>
</feature>
<reference evidence="5" key="1">
    <citation type="submission" date="2020-12" db="EMBL/GenBank/DDBJ databases">
        <title>Clostridium thailandense sp. nov., a novel acetogenic bacterium isolated from peat land soil in Thailand.</title>
        <authorList>
            <person name="Chaikitkaew S."/>
            <person name="Birkeland N.K."/>
        </authorList>
    </citation>
    <scope>NUCLEOTIDE SEQUENCE</scope>
    <source>
        <strain evidence="5">DSM 17425</strain>
    </source>
</reference>
<dbReference type="Gene3D" id="3.40.50.2300">
    <property type="match status" value="1"/>
</dbReference>
<dbReference type="SMART" id="SM00448">
    <property type="entry name" value="REC"/>
    <property type="match status" value="1"/>
</dbReference>
<proteinExistence type="predicted"/>
<accession>A0A934HXR6</accession>
<evidence type="ECO:0000259" key="4">
    <source>
        <dbReference type="PROSITE" id="PS50110"/>
    </source>
</evidence>
<dbReference type="EMBL" id="JAEEGB010000006">
    <property type="protein sequence ID" value="MBI6872320.1"/>
    <property type="molecule type" value="Genomic_DNA"/>
</dbReference>
<keyword evidence="6" id="KW-1185">Reference proteome</keyword>
<evidence type="ECO:0000313" key="6">
    <source>
        <dbReference type="Proteomes" id="UP000622687"/>
    </source>
</evidence>
<dbReference type="InterPro" id="IPR052048">
    <property type="entry name" value="ST_Response_Regulator"/>
</dbReference>
<dbReference type="Pfam" id="PF00072">
    <property type="entry name" value="Response_reg"/>
    <property type="match status" value="1"/>
</dbReference>
<dbReference type="PROSITE" id="PS50110">
    <property type="entry name" value="RESPONSE_REGULATORY"/>
    <property type="match status" value="1"/>
</dbReference>
<gene>
    <name evidence="5" type="ORF">I6U51_06305</name>
</gene>
<evidence type="ECO:0000313" key="5">
    <source>
        <dbReference type="EMBL" id="MBI6872320.1"/>
    </source>
</evidence>
<organism evidence="5 6">
    <name type="scientific">Clostridium aciditolerans</name>
    <dbReference type="NCBI Taxonomy" id="339861"/>
    <lineage>
        <taxon>Bacteria</taxon>
        <taxon>Bacillati</taxon>
        <taxon>Bacillota</taxon>
        <taxon>Clostridia</taxon>
        <taxon>Eubacteriales</taxon>
        <taxon>Clostridiaceae</taxon>
        <taxon>Clostridium</taxon>
    </lineage>
</organism>
<dbReference type="GO" id="GO:0000160">
    <property type="term" value="P:phosphorelay signal transduction system"/>
    <property type="evidence" value="ECO:0007669"/>
    <property type="project" value="InterPro"/>
</dbReference>
<evidence type="ECO:0000256" key="2">
    <source>
        <dbReference type="ARBA" id="ARBA00024867"/>
    </source>
</evidence>
<dbReference type="SUPFAM" id="SSF52172">
    <property type="entry name" value="CheY-like"/>
    <property type="match status" value="1"/>
</dbReference>
<dbReference type="InterPro" id="IPR001789">
    <property type="entry name" value="Sig_transdc_resp-reg_receiver"/>
</dbReference>
<dbReference type="InterPro" id="IPR011006">
    <property type="entry name" value="CheY-like_superfamily"/>
</dbReference>